<feature type="domain" description="HDOD" evidence="1">
    <location>
        <begin position="31"/>
        <end position="228"/>
    </location>
</feature>
<dbReference type="RefSeq" id="WP_092048237.1">
    <property type="nucleotide sequence ID" value="NZ_FOQD01000003.1"/>
</dbReference>
<dbReference type="Gene3D" id="1.10.3210.10">
    <property type="entry name" value="Hypothetical protein af1432"/>
    <property type="match status" value="1"/>
</dbReference>
<dbReference type="InterPro" id="IPR013976">
    <property type="entry name" value="HDOD"/>
</dbReference>
<dbReference type="Proteomes" id="UP000199518">
    <property type="component" value="Unassembled WGS sequence"/>
</dbReference>
<dbReference type="InterPro" id="IPR052340">
    <property type="entry name" value="RNase_Y/CdgJ"/>
</dbReference>
<evidence type="ECO:0000313" key="3">
    <source>
        <dbReference type="Proteomes" id="UP000199518"/>
    </source>
</evidence>
<organism evidence="2 3">
    <name type="scientific">Planctomicrobium piriforme</name>
    <dbReference type="NCBI Taxonomy" id="1576369"/>
    <lineage>
        <taxon>Bacteria</taxon>
        <taxon>Pseudomonadati</taxon>
        <taxon>Planctomycetota</taxon>
        <taxon>Planctomycetia</taxon>
        <taxon>Planctomycetales</taxon>
        <taxon>Planctomycetaceae</taxon>
        <taxon>Planctomicrobium</taxon>
    </lineage>
</organism>
<protein>
    <submittedName>
        <fullName evidence="2">HD-like signal output (HDOD) domain, no enzymatic activity</fullName>
    </submittedName>
</protein>
<proteinExistence type="predicted"/>
<accession>A0A1I3DFM0</accession>
<reference evidence="3" key="1">
    <citation type="submission" date="2016-10" db="EMBL/GenBank/DDBJ databases">
        <authorList>
            <person name="Varghese N."/>
            <person name="Submissions S."/>
        </authorList>
    </citation>
    <scope>NUCLEOTIDE SEQUENCE [LARGE SCALE GENOMIC DNA]</scope>
    <source>
        <strain evidence="3">DSM 26348</strain>
    </source>
</reference>
<dbReference type="SUPFAM" id="SSF109604">
    <property type="entry name" value="HD-domain/PDEase-like"/>
    <property type="match status" value="1"/>
</dbReference>
<dbReference type="STRING" id="1576369.SAMN05421753_103216"/>
<dbReference type="PANTHER" id="PTHR33525">
    <property type="match status" value="1"/>
</dbReference>
<dbReference type="Pfam" id="PF08668">
    <property type="entry name" value="HDOD"/>
    <property type="match status" value="1"/>
</dbReference>
<dbReference type="PANTHER" id="PTHR33525:SF3">
    <property type="entry name" value="RIBONUCLEASE Y"/>
    <property type="match status" value="1"/>
</dbReference>
<evidence type="ECO:0000313" key="2">
    <source>
        <dbReference type="EMBL" id="SFH85436.1"/>
    </source>
</evidence>
<evidence type="ECO:0000259" key="1">
    <source>
        <dbReference type="PROSITE" id="PS51833"/>
    </source>
</evidence>
<gene>
    <name evidence="2" type="ORF">SAMN05421753_103216</name>
</gene>
<dbReference type="OrthoDB" id="9788446at2"/>
<dbReference type="AlphaFoldDB" id="A0A1I3DFM0"/>
<sequence length="305" mass="33914">MVSVLTEQMEADVIAIPSNVMDRMGGRLQKMQMLPAIAQQALEMVKDPDCTIREFAKVIEQDIKLATEMLKVANSAIYSQGRPIASLSDAAMRLGMNQCKNLILTSSFASLIENFTLEEEWVRELLWRHGLAAAVIASNLNRSLKIGFLGEEFTGGLVHDIGRILLAVALPDLFLNGDPVDFQEHRADRLRIEQQTWGTTHTEVGAWFAVENRLPGCLVSAIRYHHFPARAPKDHQRLVALVSVADDMANYVQRNESGTGYDPATNPYIKLLEECGVKNARKNFDEHAAPILEKSCQDALELCGI</sequence>
<keyword evidence="3" id="KW-1185">Reference proteome</keyword>
<dbReference type="PROSITE" id="PS51833">
    <property type="entry name" value="HDOD"/>
    <property type="match status" value="1"/>
</dbReference>
<dbReference type="EMBL" id="FOQD01000003">
    <property type="protein sequence ID" value="SFH85436.1"/>
    <property type="molecule type" value="Genomic_DNA"/>
</dbReference>
<name>A0A1I3DFM0_9PLAN</name>